<evidence type="ECO:0000313" key="1">
    <source>
        <dbReference type="EMBL" id="MFD0836307.1"/>
    </source>
</evidence>
<keyword evidence="2" id="KW-1185">Reference proteome</keyword>
<organism evidence="1 2">
    <name type="scientific">Mariniflexile aquimaris</name>
    <dbReference type="NCBI Taxonomy" id="881009"/>
    <lineage>
        <taxon>Bacteria</taxon>
        <taxon>Pseudomonadati</taxon>
        <taxon>Bacteroidota</taxon>
        <taxon>Flavobacteriia</taxon>
        <taxon>Flavobacteriales</taxon>
        <taxon>Flavobacteriaceae</taxon>
        <taxon>Mariniflexile</taxon>
    </lineage>
</organism>
<evidence type="ECO:0000313" key="2">
    <source>
        <dbReference type="Proteomes" id="UP001597011"/>
    </source>
</evidence>
<accession>A0ABW3BUW3</accession>
<reference evidence="2" key="1">
    <citation type="journal article" date="2019" name="Int. J. Syst. Evol. Microbiol.">
        <title>The Global Catalogue of Microorganisms (GCM) 10K type strain sequencing project: providing services to taxonomists for standard genome sequencing and annotation.</title>
        <authorList>
            <consortium name="The Broad Institute Genomics Platform"/>
            <consortium name="The Broad Institute Genome Sequencing Center for Infectious Disease"/>
            <person name="Wu L."/>
            <person name="Ma J."/>
        </authorList>
    </citation>
    <scope>NUCLEOTIDE SEQUENCE [LARGE SCALE GENOMIC DNA]</scope>
    <source>
        <strain evidence="2">CCUG 60529</strain>
    </source>
</reference>
<evidence type="ECO:0008006" key="3">
    <source>
        <dbReference type="Google" id="ProtNLM"/>
    </source>
</evidence>
<dbReference type="Proteomes" id="UP001597011">
    <property type="component" value="Unassembled WGS sequence"/>
</dbReference>
<comment type="caution">
    <text evidence="1">The sequence shown here is derived from an EMBL/GenBank/DDBJ whole genome shotgun (WGS) entry which is preliminary data.</text>
</comment>
<gene>
    <name evidence="1" type="ORF">ACFQ0I_11055</name>
</gene>
<dbReference type="RefSeq" id="WP_379942255.1">
    <property type="nucleotide sequence ID" value="NZ_JBHTIB010000012.1"/>
</dbReference>
<proteinExistence type="predicted"/>
<dbReference type="EMBL" id="JBHTIB010000012">
    <property type="protein sequence ID" value="MFD0836307.1"/>
    <property type="molecule type" value="Genomic_DNA"/>
</dbReference>
<name>A0ABW3BUW3_9FLAO</name>
<protein>
    <recommendedName>
        <fullName evidence="3">dTDP-4-amino-4,6-dideoxygalactose transaminase</fullName>
    </recommendedName>
</protein>
<sequence length="357" mass="41816">MITDNYIKKRDGIGSMFHDIALEAHAIDTIPIEMDYTLFYTGRQAVKYILETIKENHNIEKIWMPSYYCQHVTRWIKKVYTNLHFYDINPFEFHSAVDVNSFASKNDVVLINNYWGLSDGFSKTADSPIIIEDHSHGWLTKNCMKSKADYCFVSLRKTLPIPLGGICWKPNAKMETAKNHFIDDPKFYDVFDRLHLAMKAKYDYKKGTTQIEKTGYLKVMEDTEDFLDANHEIISVRPQDVRLLETYLPLNFLAHKAANLNLLYQHIQPTPLIQIIKRPDYTSFGLLLLLKEQSLWASLRNQLIENEIYPSFLWPDNKSLPELGYVLNIHVDFRYHAIDMVYIANTINDWIRFNTKA</sequence>